<evidence type="ECO:0000313" key="2">
    <source>
        <dbReference type="Proteomes" id="UP000013827"/>
    </source>
</evidence>
<dbReference type="PaxDb" id="2903-EOD12148"/>
<dbReference type="KEGG" id="ehx:EMIHUDRAFT_213942"/>
<protein>
    <recommendedName>
        <fullName evidence="3">FAD-dependent urate hydroxylase HpyO FAD/NAD(P)-binding domain-containing protein</fullName>
    </recommendedName>
</protein>
<reference evidence="1" key="2">
    <citation type="submission" date="2024-10" db="UniProtKB">
        <authorList>
            <consortium name="EnsemblProtists"/>
        </authorList>
    </citation>
    <scope>IDENTIFICATION</scope>
</reference>
<evidence type="ECO:0008006" key="3">
    <source>
        <dbReference type="Google" id="ProtNLM"/>
    </source>
</evidence>
<dbReference type="GeneID" id="17258269"/>
<reference evidence="2" key="1">
    <citation type="journal article" date="2013" name="Nature">
        <title>Pan genome of the phytoplankton Emiliania underpins its global distribution.</title>
        <authorList>
            <person name="Read B.A."/>
            <person name="Kegel J."/>
            <person name="Klute M.J."/>
            <person name="Kuo A."/>
            <person name="Lefebvre S.C."/>
            <person name="Maumus F."/>
            <person name="Mayer C."/>
            <person name="Miller J."/>
            <person name="Monier A."/>
            <person name="Salamov A."/>
            <person name="Young J."/>
            <person name="Aguilar M."/>
            <person name="Claverie J.M."/>
            <person name="Frickenhaus S."/>
            <person name="Gonzalez K."/>
            <person name="Herman E.K."/>
            <person name="Lin Y.C."/>
            <person name="Napier J."/>
            <person name="Ogata H."/>
            <person name="Sarno A.F."/>
            <person name="Shmutz J."/>
            <person name="Schroeder D."/>
            <person name="de Vargas C."/>
            <person name="Verret F."/>
            <person name="von Dassow P."/>
            <person name="Valentin K."/>
            <person name="Van de Peer Y."/>
            <person name="Wheeler G."/>
            <person name="Dacks J.B."/>
            <person name="Delwiche C.F."/>
            <person name="Dyhrman S.T."/>
            <person name="Glockner G."/>
            <person name="John U."/>
            <person name="Richards T."/>
            <person name="Worden A.Z."/>
            <person name="Zhang X."/>
            <person name="Grigoriev I.V."/>
            <person name="Allen A.E."/>
            <person name="Bidle K."/>
            <person name="Borodovsky M."/>
            <person name="Bowler C."/>
            <person name="Brownlee C."/>
            <person name="Cock J.M."/>
            <person name="Elias M."/>
            <person name="Gladyshev V.N."/>
            <person name="Groth M."/>
            <person name="Guda C."/>
            <person name="Hadaegh A."/>
            <person name="Iglesias-Rodriguez M.D."/>
            <person name="Jenkins J."/>
            <person name="Jones B.M."/>
            <person name="Lawson T."/>
            <person name="Leese F."/>
            <person name="Lindquist E."/>
            <person name="Lobanov A."/>
            <person name="Lomsadze A."/>
            <person name="Malik S.B."/>
            <person name="Marsh M.E."/>
            <person name="Mackinder L."/>
            <person name="Mock T."/>
            <person name="Mueller-Roeber B."/>
            <person name="Pagarete A."/>
            <person name="Parker M."/>
            <person name="Probert I."/>
            <person name="Quesneville H."/>
            <person name="Raines C."/>
            <person name="Rensing S.A."/>
            <person name="Riano-Pachon D.M."/>
            <person name="Richier S."/>
            <person name="Rokitta S."/>
            <person name="Shiraiwa Y."/>
            <person name="Soanes D.M."/>
            <person name="van der Giezen M."/>
            <person name="Wahlund T.M."/>
            <person name="Williams B."/>
            <person name="Wilson W."/>
            <person name="Wolfe G."/>
            <person name="Wurch L.L."/>
        </authorList>
    </citation>
    <scope>NUCLEOTIDE SEQUENCE</scope>
</reference>
<sequence>MPTPASASPLVTTPSGSTPAAEESLRVAVIGSGPHALSLLCRVVDDDADLLDEAERTRVAAKAGSRARSHAEVRKALQRRFVDAAAHLAGVAVFDSGGEWMGQWRRDFSALEIEHCRSHSDLHPCPHDFQSLRVWAEKHKRELEMWHMAYLDRGAARAAGFSGPYALPGTRLFLDFCASLVARVVCAMGPGPMFAGMRANLPWWQTAGHLCLVAVKNGATAVTLAARRPIVRKPFDVDLQARVVGDRRGEALSSFWAAPPCDRPRLIGRLRGGGSMAGEVEVESAAWRPAGGEGGGSFDVSFDDGSSERFDYVWLATGGEMDLSLVPLFAQLLAQVPIQTHGGLPALQQDLSWAAHCPLHLELGADALNLAGCRAGSVRIARLHKL</sequence>
<dbReference type="PANTHER" id="PTHR38663:SF1">
    <property type="entry name" value="L-ORNITHINE N(5)-MONOOXYGENASE"/>
    <property type="match status" value="1"/>
</dbReference>
<proteinExistence type="predicted"/>
<dbReference type="Proteomes" id="UP000013827">
    <property type="component" value="Unassembled WGS sequence"/>
</dbReference>
<dbReference type="PANTHER" id="PTHR38663">
    <property type="match status" value="1"/>
</dbReference>
<dbReference type="HOGENOM" id="CLU_014633_2_0_1"/>
<dbReference type="AlphaFoldDB" id="A0A0D3ILL3"/>
<dbReference type="RefSeq" id="XP_005764577.1">
    <property type="nucleotide sequence ID" value="XM_005764520.1"/>
</dbReference>
<name>A0A0D3ILL3_EMIH1</name>
<accession>A0A0D3ILL3</accession>
<keyword evidence="2" id="KW-1185">Reference proteome</keyword>
<dbReference type="EnsemblProtists" id="EOD12148">
    <property type="protein sequence ID" value="EOD12148"/>
    <property type="gene ID" value="EMIHUDRAFT_213942"/>
</dbReference>
<evidence type="ECO:0000313" key="1">
    <source>
        <dbReference type="EnsemblProtists" id="EOD12148"/>
    </source>
</evidence>
<organism evidence="1 2">
    <name type="scientific">Emiliania huxleyi (strain CCMP1516)</name>
    <dbReference type="NCBI Taxonomy" id="280463"/>
    <lineage>
        <taxon>Eukaryota</taxon>
        <taxon>Haptista</taxon>
        <taxon>Haptophyta</taxon>
        <taxon>Prymnesiophyceae</taxon>
        <taxon>Isochrysidales</taxon>
        <taxon>Noelaerhabdaceae</taxon>
        <taxon>Emiliania</taxon>
    </lineage>
</organism>